<reference evidence="2 3" key="1">
    <citation type="journal article" date="2023" name="Sci. Data">
        <title>Genome assembly of the Korean intertidal mud-creeper Batillaria attramentaria.</title>
        <authorList>
            <person name="Patra A.K."/>
            <person name="Ho P.T."/>
            <person name="Jun S."/>
            <person name="Lee S.J."/>
            <person name="Kim Y."/>
            <person name="Won Y.J."/>
        </authorList>
    </citation>
    <scope>NUCLEOTIDE SEQUENCE [LARGE SCALE GENOMIC DNA]</scope>
    <source>
        <strain evidence="2">Wonlab-2016</strain>
    </source>
</reference>
<dbReference type="Proteomes" id="UP001519460">
    <property type="component" value="Unassembled WGS sequence"/>
</dbReference>
<feature type="domain" description="3'-5' exonuclease" evidence="1">
    <location>
        <begin position="4"/>
        <end position="195"/>
    </location>
</feature>
<dbReference type="PANTHER" id="PTHR46814">
    <property type="entry name" value="EGALITARIAN, ISOFORM B"/>
    <property type="match status" value="1"/>
</dbReference>
<evidence type="ECO:0000313" key="2">
    <source>
        <dbReference type="EMBL" id="KAK7476794.1"/>
    </source>
</evidence>
<dbReference type="Gene3D" id="3.30.420.10">
    <property type="entry name" value="Ribonuclease H-like superfamily/Ribonuclease H"/>
    <property type="match status" value="1"/>
</dbReference>
<evidence type="ECO:0000313" key="3">
    <source>
        <dbReference type="Proteomes" id="UP001519460"/>
    </source>
</evidence>
<protein>
    <recommendedName>
        <fullName evidence="1">3'-5' exonuclease domain-containing protein</fullName>
    </recommendedName>
</protein>
<keyword evidence="3" id="KW-1185">Reference proteome</keyword>
<dbReference type="Pfam" id="PF01612">
    <property type="entry name" value="DNA_pol_A_exo1"/>
    <property type="match status" value="1"/>
</dbReference>
<dbReference type="PANTHER" id="PTHR46814:SF1">
    <property type="entry name" value="EGALITARIAN, ISOFORM B"/>
    <property type="match status" value="1"/>
</dbReference>
<dbReference type="InterPro" id="IPR036397">
    <property type="entry name" value="RNaseH_sf"/>
</dbReference>
<dbReference type="SMART" id="SM00474">
    <property type="entry name" value="35EXOc"/>
    <property type="match status" value="1"/>
</dbReference>
<evidence type="ECO:0000259" key="1">
    <source>
        <dbReference type="SMART" id="SM00474"/>
    </source>
</evidence>
<dbReference type="AlphaFoldDB" id="A0ABD0JNZ8"/>
<dbReference type="SUPFAM" id="SSF53098">
    <property type="entry name" value="Ribonuclease H-like"/>
    <property type="match status" value="1"/>
</dbReference>
<proteinExistence type="predicted"/>
<comment type="caution">
    <text evidence="2">The sequence shown here is derived from an EMBL/GenBank/DDBJ whole genome shotgun (WGS) entry which is preliminary data.</text>
</comment>
<name>A0ABD0JNZ8_9CAEN</name>
<sequence length="464" mass="53172">MATVEVVDSIRACHRAVQILQNEEVVAADAEGVHMSRTGPMTLLQIGTVKGHVYLFDVKQEPRIFRDEGLKGFLESESVVKVMHSGKNDAEALFWQFGVQLKGVFDTQVAQQVLDKANGRRLPSLLKLADVVSKYCPSKVASVEEGKDSVQTKWMKLEGEYWAKRPLTDEMKKYAANDVVVLIPEVYTEQKRLLEANCLMDTLRRSVDETIRSKLDRELSEKITLEQKHIAKSVLLDFASTARSQKLDDITDEDVLAALNIIRTDDVTAMGLPALIKDLKLQTMRAKLKDMESEFQEKGRYFEPNSFHCGFLYACTTVFEDWSVKQRASRLQQQIEDLIIDDIQKKYTVSTPVAHLADYERRVLSRKIRPNGERDPNIHPVCLQLHWNIHRDDLQKQMQEYKEDPHHFHLRNGYDRVLKFFKSANTPQDLKEMGSEFLSTLQKAGLIPGHAEASRGRRQGARRY</sequence>
<dbReference type="EMBL" id="JACVVK020000365">
    <property type="protein sequence ID" value="KAK7476794.1"/>
    <property type="molecule type" value="Genomic_DNA"/>
</dbReference>
<gene>
    <name evidence="2" type="ORF">BaRGS_00031955</name>
</gene>
<dbReference type="InterPro" id="IPR002562">
    <property type="entry name" value="3'-5'_exonuclease_dom"/>
</dbReference>
<dbReference type="InterPro" id="IPR012337">
    <property type="entry name" value="RNaseH-like_sf"/>
</dbReference>
<organism evidence="2 3">
    <name type="scientific">Batillaria attramentaria</name>
    <dbReference type="NCBI Taxonomy" id="370345"/>
    <lineage>
        <taxon>Eukaryota</taxon>
        <taxon>Metazoa</taxon>
        <taxon>Spiralia</taxon>
        <taxon>Lophotrochozoa</taxon>
        <taxon>Mollusca</taxon>
        <taxon>Gastropoda</taxon>
        <taxon>Caenogastropoda</taxon>
        <taxon>Sorbeoconcha</taxon>
        <taxon>Cerithioidea</taxon>
        <taxon>Batillariidae</taxon>
        <taxon>Batillaria</taxon>
    </lineage>
</organism>
<accession>A0ABD0JNZ8</accession>